<dbReference type="Proteomes" id="UP001198010">
    <property type="component" value="Unassembled WGS sequence"/>
</dbReference>
<dbReference type="RefSeq" id="WP_227283915.1">
    <property type="nucleotide sequence ID" value="NZ_JAJDLA010000187.1"/>
</dbReference>
<dbReference type="EMBL" id="JAJDLA010000187">
    <property type="protein sequence ID" value="MCB8606647.1"/>
    <property type="molecule type" value="Genomic_DNA"/>
</dbReference>
<sequence>MDIQHLQYFVSVATHGSFTKAARECYVSQPTISKMIKSFEEELGVPLFN</sequence>
<proteinExistence type="predicted"/>
<dbReference type="InterPro" id="IPR036390">
    <property type="entry name" value="WH_DNA-bd_sf"/>
</dbReference>
<feature type="domain" description="HTH lysR-type" evidence="1">
    <location>
        <begin position="1"/>
        <end position="49"/>
    </location>
</feature>
<dbReference type="PRINTS" id="PR00039">
    <property type="entry name" value="HTHLYSR"/>
</dbReference>
<dbReference type="GO" id="GO:0003700">
    <property type="term" value="F:DNA-binding transcription factor activity"/>
    <property type="evidence" value="ECO:0007669"/>
    <property type="project" value="InterPro"/>
</dbReference>
<gene>
    <name evidence="2" type="ORF">LJD63_10340</name>
</gene>
<dbReference type="AlphaFoldDB" id="A0AB35HCH5"/>
<accession>A0AB35HCH5</accession>
<dbReference type="SUPFAM" id="SSF46785">
    <property type="entry name" value="Winged helix' DNA-binding domain"/>
    <property type="match status" value="1"/>
</dbReference>
<dbReference type="InterPro" id="IPR050950">
    <property type="entry name" value="HTH-type_LysR_regulators"/>
</dbReference>
<evidence type="ECO:0000313" key="3">
    <source>
        <dbReference type="Proteomes" id="UP001198010"/>
    </source>
</evidence>
<dbReference type="InterPro" id="IPR036388">
    <property type="entry name" value="WH-like_DNA-bd_sf"/>
</dbReference>
<name>A0AB35HCH5_9FIRM</name>
<feature type="non-terminal residue" evidence="2">
    <location>
        <position position="49"/>
    </location>
</feature>
<dbReference type="PROSITE" id="PS50931">
    <property type="entry name" value="HTH_LYSR"/>
    <property type="match status" value="1"/>
</dbReference>
<dbReference type="PANTHER" id="PTHR30419">
    <property type="entry name" value="HTH-TYPE TRANSCRIPTIONAL REGULATOR YBHD"/>
    <property type="match status" value="1"/>
</dbReference>
<dbReference type="InterPro" id="IPR000847">
    <property type="entry name" value="LysR_HTH_N"/>
</dbReference>
<dbReference type="Gene3D" id="1.10.10.10">
    <property type="entry name" value="Winged helix-like DNA-binding domain superfamily/Winged helix DNA-binding domain"/>
    <property type="match status" value="1"/>
</dbReference>
<organism evidence="2 3">
    <name type="scientific">Veillonella nakazawae</name>
    <dbReference type="NCBI Taxonomy" id="2682456"/>
    <lineage>
        <taxon>Bacteria</taxon>
        <taxon>Bacillati</taxon>
        <taxon>Bacillota</taxon>
        <taxon>Negativicutes</taxon>
        <taxon>Veillonellales</taxon>
        <taxon>Veillonellaceae</taxon>
        <taxon>Veillonella</taxon>
    </lineage>
</organism>
<dbReference type="GO" id="GO:0005829">
    <property type="term" value="C:cytosol"/>
    <property type="evidence" value="ECO:0007669"/>
    <property type="project" value="TreeGrafter"/>
</dbReference>
<dbReference type="Pfam" id="PF00126">
    <property type="entry name" value="HTH_1"/>
    <property type="match status" value="1"/>
</dbReference>
<evidence type="ECO:0000313" key="2">
    <source>
        <dbReference type="EMBL" id="MCB8606647.1"/>
    </source>
</evidence>
<evidence type="ECO:0000259" key="1">
    <source>
        <dbReference type="PROSITE" id="PS50931"/>
    </source>
</evidence>
<protein>
    <submittedName>
        <fullName evidence="2">LysR family transcriptional regulator</fullName>
    </submittedName>
</protein>
<dbReference type="PANTHER" id="PTHR30419:SF8">
    <property type="entry name" value="NITROGEN ASSIMILATION TRANSCRIPTIONAL ACTIVATOR-RELATED"/>
    <property type="match status" value="1"/>
</dbReference>
<comment type="caution">
    <text evidence="2">The sequence shown here is derived from an EMBL/GenBank/DDBJ whole genome shotgun (WGS) entry which is preliminary data.</text>
</comment>
<reference evidence="2" key="1">
    <citation type="submission" date="2021-10" db="EMBL/GenBank/DDBJ databases">
        <title>Collection of gut derived symbiotic bacterial strains cultured from healthy donors.</title>
        <authorList>
            <person name="Lin H."/>
            <person name="Littmann E."/>
            <person name="Kohout C."/>
            <person name="Pamer E.G."/>
        </authorList>
    </citation>
    <scope>NUCLEOTIDE SEQUENCE</scope>
    <source>
        <strain evidence="2">DFI.4.35</strain>
    </source>
</reference>